<dbReference type="EMBL" id="CP000544">
    <property type="protein sequence ID" value="ABM61671.1"/>
    <property type="molecule type" value="Genomic_DNA"/>
</dbReference>
<dbReference type="InterPro" id="IPR036921">
    <property type="entry name" value="PurM-like_N_sf"/>
</dbReference>
<dbReference type="PANTHER" id="PTHR30270:SF0">
    <property type="entry name" value="THIAMINE-MONOPHOSPHATE KINASE"/>
    <property type="match status" value="1"/>
</dbReference>
<name>A1WVF9_HALHL</name>
<feature type="binding site" evidence="2">
    <location>
        <position position="54"/>
    </location>
    <ligand>
        <name>substrate</name>
    </ligand>
</feature>
<keyword evidence="2 5" id="KW-0418">Kinase</keyword>
<proteinExistence type="inferred from homology"/>
<organism evidence="5 6">
    <name type="scientific">Halorhodospira halophila (strain DSM 244 / SL1)</name>
    <name type="common">Ectothiorhodospira halophila (strain DSM 244 / SL1)</name>
    <dbReference type="NCBI Taxonomy" id="349124"/>
    <lineage>
        <taxon>Bacteria</taxon>
        <taxon>Pseudomonadati</taxon>
        <taxon>Pseudomonadota</taxon>
        <taxon>Gammaproteobacteria</taxon>
        <taxon>Chromatiales</taxon>
        <taxon>Ectothiorhodospiraceae</taxon>
        <taxon>Halorhodospira</taxon>
    </lineage>
</organism>
<accession>A1WVF9</accession>
<feature type="binding site" evidence="2">
    <location>
        <position position="317"/>
    </location>
    <ligand>
        <name>substrate</name>
    </ligand>
</feature>
<evidence type="ECO:0000313" key="5">
    <source>
        <dbReference type="EMBL" id="ABM61671.1"/>
    </source>
</evidence>
<keyword evidence="2" id="KW-0067">ATP-binding</keyword>
<feature type="binding site" evidence="2">
    <location>
        <position position="47"/>
    </location>
    <ligand>
        <name>Mg(2+)</name>
        <dbReference type="ChEBI" id="CHEBI:18420"/>
        <label>2</label>
    </ligand>
</feature>
<dbReference type="InterPro" id="IPR036676">
    <property type="entry name" value="PurM-like_C_sf"/>
</dbReference>
<feature type="binding site" evidence="2">
    <location>
        <position position="75"/>
    </location>
    <ligand>
        <name>Mg(2+)</name>
        <dbReference type="ChEBI" id="CHEBI:18420"/>
        <label>4</label>
    </ligand>
</feature>
<dbReference type="GO" id="GO:0000287">
    <property type="term" value="F:magnesium ion binding"/>
    <property type="evidence" value="ECO:0007669"/>
    <property type="project" value="UniProtKB-UniRule"/>
</dbReference>
<feature type="binding site" evidence="2">
    <location>
        <position position="216"/>
    </location>
    <ligand>
        <name>Mg(2+)</name>
        <dbReference type="ChEBI" id="CHEBI:18420"/>
        <label>5</label>
    </ligand>
</feature>
<dbReference type="PANTHER" id="PTHR30270">
    <property type="entry name" value="THIAMINE-MONOPHOSPHATE KINASE"/>
    <property type="match status" value="1"/>
</dbReference>
<dbReference type="STRING" id="349124.Hhal_0895"/>
<feature type="binding site" evidence="2">
    <location>
        <position position="146"/>
    </location>
    <ligand>
        <name>ATP</name>
        <dbReference type="ChEBI" id="CHEBI:30616"/>
    </ligand>
</feature>
<feature type="binding site" evidence="2">
    <location>
        <position position="47"/>
    </location>
    <ligand>
        <name>Mg(2+)</name>
        <dbReference type="ChEBI" id="CHEBI:18420"/>
        <label>1</label>
    </ligand>
</feature>
<reference evidence="5 6" key="2">
    <citation type="journal article" date="2013" name="Stand. Genomic Sci.">
        <title>Complete genome sequence of Halorhodospira halophila SL1.</title>
        <authorList>
            <person name="Challacombe J.F."/>
            <person name="Majid S."/>
            <person name="Deole R."/>
            <person name="Brettin T.S."/>
            <person name="Bruce D."/>
            <person name="Delano S.F."/>
            <person name="Detter J.C."/>
            <person name="Gleasner C.D."/>
            <person name="Han C.S."/>
            <person name="Misra M."/>
            <person name="Reitenga K.G."/>
            <person name="Mikhailova N."/>
            <person name="Woyke T."/>
            <person name="Pitluck S."/>
            <person name="Nolan M."/>
            <person name="Land M.L."/>
            <person name="Saunders E."/>
            <person name="Tapia R."/>
            <person name="Lapidus A."/>
            <person name="Ivanova N."/>
            <person name="Hoff W.D."/>
        </authorList>
    </citation>
    <scope>NUCLEOTIDE SEQUENCE [LARGE SCALE GENOMIC DNA]</scope>
    <source>
        <strain evidence="6">DSM 244 / SL1</strain>
    </source>
</reference>
<dbReference type="GO" id="GO:0009229">
    <property type="term" value="P:thiamine diphosphate biosynthetic process"/>
    <property type="evidence" value="ECO:0007669"/>
    <property type="project" value="UniProtKB-UniRule"/>
</dbReference>
<evidence type="ECO:0000259" key="4">
    <source>
        <dbReference type="Pfam" id="PF02769"/>
    </source>
</evidence>
<feature type="domain" description="PurM-like C-terminal" evidence="4">
    <location>
        <begin position="150"/>
        <end position="302"/>
    </location>
</feature>
<dbReference type="InterPro" id="IPR016188">
    <property type="entry name" value="PurM-like_N"/>
</dbReference>
<comment type="similarity">
    <text evidence="2">Belongs to the thiamine-monophosphate kinase family.</text>
</comment>
<feature type="binding site" evidence="2">
    <location>
        <position position="75"/>
    </location>
    <ligand>
        <name>Mg(2+)</name>
        <dbReference type="ChEBI" id="CHEBI:18420"/>
        <label>2</label>
    </ligand>
</feature>
<feature type="binding site" evidence="2">
    <location>
        <position position="122"/>
    </location>
    <ligand>
        <name>Mg(2+)</name>
        <dbReference type="ChEBI" id="CHEBI:18420"/>
        <label>1</label>
    </ligand>
</feature>
<dbReference type="Gene3D" id="3.90.650.10">
    <property type="entry name" value="PurM-like C-terminal domain"/>
    <property type="match status" value="1"/>
</dbReference>
<dbReference type="GO" id="GO:0009030">
    <property type="term" value="F:thiamine-phosphate kinase activity"/>
    <property type="evidence" value="ECO:0007669"/>
    <property type="project" value="UniProtKB-UniRule"/>
</dbReference>
<gene>
    <name evidence="2" type="primary">thiL</name>
    <name evidence="5" type="ordered locus">Hhal_0895</name>
</gene>
<reference evidence="6" key="1">
    <citation type="submission" date="2006-12" db="EMBL/GenBank/DDBJ databases">
        <title>Complete sequence of Halorhodospira halophila SL1.</title>
        <authorList>
            <consortium name="US DOE Joint Genome Institute"/>
            <person name="Copeland A."/>
            <person name="Lucas S."/>
            <person name="Lapidus A."/>
            <person name="Barry K."/>
            <person name="Detter J.C."/>
            <person name="Glavina del Rio T."/>
            <person name="Hammon N."/>
            <person name="Israni S."/>
            <person name="Dalin E."/>
            <person name="Tice H."/>
            <person name="Pitluck S."/>
            <person name="Saunders E."/>
            <person name="Brettin T."/>
            <person name="Bruce D."/>
            <person name="Han C."/>
            <person name="Tapia R."/>
            <person name="Schmutz J."/>
            <person name="Larimer F."/>
            <person name="Land M."/>
            <person name="Hauser L."/>
            <person name="Kyrpides N."/>
            <person name="Mikhailova N."/>
            <person name="Hoff W."/>
            <person name="Richardson P."/>
        </authorList>
    </citation>
    <scope>NUCLEOTIDE SEQUENCE [LARGE SCALE GENOMIC DNA]</scope>
    <source>
        <strain evidence="6">DSM 244 / SL1</strain>
    </source>
</reference>
<dbReference type="Pfam" id="PF02769">
    <property type="entry name" value="AIRS_C"/>
    <property type="match status" value="1"/>
</dbReference>
<evidence type="ECO:0000256" key="2">
    <source>
        <dbReference type="HAMAP-Rule" id="MF_02128"/>
    </source>
</evidence>
<comment type="miscellaneous">
    <text evidence="2">Reaction mechanism of ThiL seems to utilize a direct, inline transfer of the gamma-phosphate of ATP to TMP rather than a phosphorylated enzyme intermediate.</text>
</comment>
<sequence>MIGGGEAALIQRYFHGLTAQRDGVELGVGDDAALLQTETGLLAACCDTLVEDIHFPGDIPPEALGHRVLAVNLSDLAAVGARPAWTLLSLTLPEKDPQWLERFSAGFKALADRYGVALVGGDTTQGPLSVSVTALGQVAGDHGLRRGGARPGDGVWVTGTLGDAALGLELWQEREEATALAGDPAYLAGRLFRPEPRVAAGTALLGRASAAIDVSDGLAADLSRVLDESGVGATLELEALPRSQAFIDEQGDLRHLLHGGDDYELCFTLPAEREEEMACLREHAATPVTRIGTVEETPGLRGVDAGGVVCALEPGGYDHFAEGS</sequence>
<dbReference type="EC" id="2.7.4.16" evidence="2"/>
<dbReference type="UniPathway" id="UPA00060">
    <property type="reaction ID" value="UER00142"/>
</dbReference>
<feature type="binding site" evidence="2">
    <location>
        <position position="213"/>
    </location>
    <ligand>
        <name>Mg(2+)</name>
        <dbReference type="ChEBI" id="CHEBI:18420"/>
        <label>3</label>
    </ligand>
</feature>
<feature type="binding site" evidence="2">
    <location>
        <position position="31"/>
    </location>
    <ligand>
        <name>Mg(2+)</name>
        <dbReference type="ChEBI" id="CHEBI:18420"/>
        <label>3</label>
    </ligand>
</feature>
<dbReference type="eggNOG" id="COG0611">
    <property type="taxonomic scope" value="Bacteria"/>
</dbReference>
<evidence type="ECO:0000313" key="6">
    <source>
        <dbReference type="Proteomes" id="UP000000647"/>
    </source>
</evidence>
<keyword evidence="6" id="KW-1185">Reference proteome</keyword>
<comment type="caution">
    <text evidence="2">Lacks conserved residue(s) required for the propagation of feature annotation.</text>
</comment>
<dbReference type="CDD" id="cd02194">
    <property type="entry name" value="ThiL"/>
    <property type="match status" value="1"/>
</dbReference>
<evidence type="ECO:0000256" key="1">
    <source>
        <dbReference type="ARBA" id="ARBA00022977"/>
    </source>
</evidence>
<dbReference type="RefSeq" id="WP_011813694.1">
    <property type="nucleotide sequence ID" value="NC_008789.1"/>
</dbReference>
<dbReference type="InterPro" id="IPR006283">
    <property type="entry name" value="ThiL-like"/>
</dbReference>
<comment type="pathway">
    <text evidence="2">Cofactor biosynthesis; thiamine diphosphate biosynthesis; thiamine diphosphate from thiamine phosphate: step 1/1.</text>
</comment>
<feature type="binding site" evidence="2">
    <location>
        <begin position="121"/>
        <end position="122"/>
    </location>
    <ligand>
        <name>ATP</name>
        <dbReference type="ChEBI" id="CHEBI:30616"/>
    </ligand>
</feature>
<dbReference type="Pfam" id="PF00586">
    <property type="entry name" value="AIRS"/>
    <property type="match status" value="1"/>
</dbReference>
<dbReference type="Proteomes" id="UP000000647">
    <property type="component" value="Chromosome"/>
</dbReference>
<feature type="domain" description="PurM-like N-terminal" evidence="3">
    <location>
        <begin position="29"/>
        <end position="138"/>
    </location>
</feature>
<dbReference type="HOGENOM" id="CLU_046964_3_0_6"/>
<keyword evidence="2 5" id="KW-0808">Transferase</keyword>
<feature type="binding site" evidence="2">
    <location>
        <position position="75"/>
    </location>
    <ligand>
        <name>Mg(2+)</name>
        <dbReference type="ChEBI" id="CHEBI:18420"/>
        <label>3</label>
    </ligand>
</feature>
<dbReference type="GO" id="GO:0009228">
    <property type="term" value="P:thiamine biosynthetic process"/>
    <property type="evidence" value="ECO:0007669"/>
    <property type="project" value="UniProtKB-KW"/>
</dbReference>
<keyword evidence="1 2" id="KW-0784">Thiamine biosynthesis</keyword>
<comment type="catalytic activity">
    <reaction evidence="2">
        <text>thiamine phosphate + ATP = thiamine diphosphate + ADP</text>
        <dbReference type="Rhea" id="RHEA:15913"/>
        <dbReference type="ChEBI" id="CHEBI:30616"/>
        <dbReference type="ChEBI" id="CHEBI:37575"/>
        <dbReference type="ChEBI" id="CHEBI:58937"/>
        <dbReference type="ChEBI" id="CHEBI:456216"/>
        <dbReference type="EC" id="2.7.4.16"/>
    </reaction>
</comment>
<feature type="binding site" evidence="2">
    <location>
        <position position="261"/>
    </location>
    <ligand>
        <name>substrate</name>
    </ligand>
</feature>
<evidence type="ECO:0000259" key="3">
    <source>
        <dbReference type="Pfam" id="PF00586"/>
    </source>
</evidence>
<feature type="binding site" evidence="2">
    <location>
        <position position="215"/>
    </location>
    <ligand>
        <name>ATP</name>
        <dbReference type="ChEBI" id="CHEBI:30616"/>
    </ligand>
</feature>
<dbReference type="PIRSF" id="PIRSF005303">
    <property type="entry name" value="Thiam_monoph_kin"/>
    <property type="match status" value="1"/>
</dbReference>
<feature type="binding site" evidence="2">
    <location>
        <position position="31"/>
    </location>
    <ligand>
        <name>Mg(2+)</name>
        <dbReference type="ChEBI" id="CHEBI:18420"/>
        <label>4</label>
    </ligand>
</feature>
<keyword evidence="2" id="KW-0547">Nucleotide-binding</keyword>
<keyword evidence="2" id="KW-0479">Metal-binding</keyword>
<dbReference type="GO" id="GO:0005524">
    <property type="term" value="F:ATP binding"/>
    <property type="evidence" value="ECO:0007669"/>
    <property type="project" value="UniProtKB-UniRule"/>
</dbReference>
<dbReference type="AlphaFoldDB" id="A1WVF9"/>
<comment type="function">
    <text evidence="2">Catalyzes the ATP-dependent phosphorylation of thiamine-monophosphate (TMP) to form thiamine-pyrophosphate (TPP), the active form of vitamin B1.</text>
</comment>
<keyword evidence="2" id="KW-0460">Magnesium</keyword>
<dbReference type="SUPFAM" id="SSF55326">
    <property type="entry name" value="PurM N-terminal domain-like"/>
    <property type="match status" value="1"/>
</dbReference>
<dbReference type="KEGG" id="hha:Hhal_0895"/>
<protein>
    <recommendedName>
        <fullName evidence="2">Thiamine-monophosphate kinase</fullName>
        <shortName evidence="2">TMP kinase</shortName>
        <shortName evidence="2">Thiamine-phosphate kinase</shortName>
        <ecNumber evidence="2">2.7.4.16</ecNumber>
    </recommendedName>
</protein>
<dbReference type="NCBIfam" id="TIGR01379">
    <property type="entry name" value="thiL"/>
    <property type="match status" value="1"/>
</dbReference>
<dbReference type="SUPFAM" id="SSF56042">
    <property type="entry name" value="PurM C-terminal domain-like"/>
    <property type="match status" value="1"/>
</dbReference>
<dbReference type="HAMAP" id="MF_02128">
    <property type="entry name" value="TMP_kinase"/>
    <property type="match status" value="1"/>
</dbReference>
<dbReference type="InterPro" id="IPR010918">
    <property type="entry name" value="PurM-like_C_dom"/>
</dbReference>
<dbReference type="Gene3D" id="3.30.1330.10">
    <property type="entry name" value="PurM-like, N-terminal domain"/>
    <property type="match status" value="1"/>
</dbReference>